<keyword evidence="3" id="KW-0560">Oxidoreductase</keyword>
<reference evidence="5 6" key="1">
    <citation type="submission" date="2019-06" db="EMBL/GenBank/DDBJ databases">
        <title>Genome Sequence of the Brown Rot Fungal Pathogen Monilinia fructicola.</title>
        <authorList>
            <person name="De Miccolis Angelini R.M."/>
            <person name="Landi L."/>
            <person name="Abate D."/>
            <person name="Pollastro S."/>
            <person name="Romanazzi G."/>
            <person name="Faretra F."/>
        </authorList>
    </citation>
    <scope>NUCLEOTIDE SEQUENCE [LARGE SCALE GENOMIC DNA]</scope>
    <source>
        <strain evidence="5 6">Mfrc123</strain>
    </source>
</reference>
<evidence type="ECO:0008006" key="7">
    <source>
        <dbReference type="Google" id="ProtNLM"/>
    </source>
</evidence>
<dbReference type="InterPro" id="IPR002347">
    <property type="entry name" value="SDR_fam"/>
</dbReference>
<proteinExistence type="inferred from homology"/>
<evidence type="ECO:0000313" key="5">
    <source>
        <dbReference type="EMBL" id="KAA8565625.1"/>
    </source>
</evidence>
<dbReference type="GO" id="GO:0006633">
    <property type="term" value="P:fatty acid biosynthetic process"/>
    <property type="evidence" value="ECO:0007669"/>
    <property type="project" value="TreeGrafter"/>
</dbReference>
<comment type="caution">
    <text evidence="5">The sequence shown here is derived from an EMBL/GenBank/DDBJ whole genome shotgun (WGS) entry which is preliminary data.</text>
</comment>
<accession>A0A5M9JEM5</accession>
<gene>
    <name evidence="5" type="ORF">EYC84_009477</name>
</gene>
<dbReference type="PRINTS" id="PR00081">
    <property type="entry name" value="GDHRDH"/>
</dbReference>
<dbReference type="AlphaFoldDB" id="A0A5M9JEM5"/>
<comment type="similarity">
    <text evidence="1">Belongs to the short-chain dehydrogenases/reductases (SDR) family.</text>
</comment>
<name>A0A5M9JEM5_MONFR</name>
<dbReference type="GO" id="GO:0016616">
    <property type="term" value="F:oxidoreductase activity, acting on the CH-OH group of donors, NAD or NADP as acceptor"/>
    <property type="evidence" value="ECO:0007669"/>
    <property type="project" value="TreeGrafter"/>
</dbReference>
<dbReference type="PANTHER" id="PTHR42760">
    <property type="entry name" value="SHORT-CHAIN DEHYDROGENASES/REDUCTASES FAMILY MEMBER"/>
    <property type="match status" value="1"/>
</dbReference>
<sequence>MGMSIHHAPRRNARRALALALAGAAKLKLGLARENRRCFSGGVRALKGGDVEGGGEGRWRWRGGDDASAVSWEHGFGDGGVERDWEGGGGEVLGVGWEGGGGWAGGGAVGEVWGGGRGWRLFGGCGERGFWEGKFGRGRGNRHADVDVVAGQPTPTPTPQIDILINAAGLTHASPSPHHHPLPHRTDPPNEPDGNDLGLQNHRETDVATTRGCIINISSLLGIKGGRESAAYAASKAGVLGLTRALAAELGGSGIRVNAIVPGYIETEMTRAMTDIARKRSTERHSPLSFWRC</sequence>
<keyword evidence="6" id="KW-1185">Reference proteome</keyword>
<organism evidence="5 6">
    <name type="scientific">Monilinia fructicola</name>
    <name type="common">Brown rot fungus</name>
    <name type="synonym">Ciboria fructicola</name>
    <dbReference type="NCBI Taxonomy" id="38448"/>
    <lineage>
        <taxon>Eukaryota</taxon>
        <taxon>Fungi</taxon>
        <taxon>Dikarya</taxon>
        <taxon>Ascomycota</taxon>
        <taxon>Pezizomycotina</taxon>
        <taxon>Leotiomycetes</taxon>
        <taxon>Helotiales</taxon>
        <taxon>Sclerotiniaceae</taxon>
        <taxon>Monilinia</taxon>
    </lineage>
</organism>
<dbReference type="GO" id="GO:0048038">
    <property type="term" value="F:quinone binding"/>
    <property type="evidence" value="ECO:0007669"/>
    <property type="project" value="TreeGrafter"/>
</dbReference>
<feature type="region of interest" description="Disordered" evidence="4">
    <location>
        <begin position="172"/>
        <end position="199"/>
    </location>
</feature>
<dbReference type="Gene3D" id="3.40.50.720">
    <property type="entry name" value="NAD(P)-binding Rossmann-like Domain"/>
    <property type="match status" value="1"/>
</dbReference>
<dbReference type="VEuPathDB" id="FungiDB:MFRU_006g02100"/>
<evidence type="ECO:0000313" key="6">
    <source>
        <dbReference type="Proteomes" id="UP000322873"/>
    </source>
</evidence>
<dbReference type="InterPro" id="IPR036291">
    <property type="entry name" value="NAD(P)-bd_dom_sf"/>
</dbReference>
<protein>
    <recommendedName>
        <fullName evidence="7">3-oxoacyl-[acyl-carrier-protein] reductase</fullName>
    </recommendedName>
</protein>
<evidence type="ECO:0000256" key="2">
    <source>
        <dbReference type="ARBA" id="ARBA00022857"/>
    </source>
</evidence>
<dbReference type="Proteomes" id="UP000322873">
    <property type="component" value="Unassembled WGS sequence"/>
</dbReference>
<dbReference type="EMBL" id="VICG01000013">
    <property type="protein sequence ID" value="KAA8565625.1"/>
    <property type="molecule type" value="Genomic_DNA"/>
</dbReference>
<evidence type="ECO:0000256" key="3">
    <source>
        <dbReference type="ARBA" id="ARBA00023002"/>
    </source>
</evidence>
<evidence type="ECO:0000256" key="1">
    <source>
        <dbReference type="ARBA" id="ARBA00006484"/>
    </source>
</evidence>
<dbReference type="PANTHER" id="PTHR42760:SF133">
    <property type="entry name" value="3-OXOACYL-[ACYL-CARRIER-PROTEIN] REDUCTASE"/>
    <property type="match status" value="1"/>
</dbReference>
<dbReference type="PROSITE" id="PS00061">
    <property type="entry name" value="ADH_SHORT"/>
    <property type="match status" value="1"/>
</dbReference>
<evidence type="ECO:0000256" key="4">
    <source>
        <dbReference type="SAM" id="MobiDB-lite"/>
    </source>
</evidence>
<dbReference type="PRINTS" id="PR00080">
    <property type="entry name" value="SDRFAMILY"/>
</dbReference>
<dbReference type="Pfam" id="PF13561">
    <property type="entry name" value="adh_short_C2"/>
    <property type="match status" value="1"/>
</dbReference>
<dbReference type="SUPFAM" id="SSF51735">
    <property type="entry name" value="NAD(P)-binding Rossmann-fold domains"/>
    <property type="match status" value="1"/>
</dbReference>
<dbReference type="InterPro" id="IPR020904">
    <property type="entry name" value="Sc_DH/Rdtase_CS"/>
</dbReference>
<keyword evidence="2" id="KW-0521">NADP</keyword>